<dbReference type="OrthoDB" id="2669721at2759"/>
<proteinExistence type="predicted"/>
<feature type="non-terminal residue" evidence="1">
    <location>
        <position position="1"/>
    </location>
</feature>
<dbReference type="HOGENOM" id="CLU_047287_2_1_1"/>
<gene>
    <name evidence="1" type="ORF">SCLCIDRAFT_135617</name>
</gene>
<sequence length="138" mass="15645">WGQLQLPNGQIARSEYVELQKLLEEVRMARNVIAIIGGEECITEVHYFARVVVQDDGDDLYDAPVNPLQYHFVDIALVMLYSQPHPRLFKDSYGVLVSSRKLGEKSLCILEVTALHSVIGMVPHCVQLQEGGMQDRFF</sequence>
<organism evidence="1 2">
    <name type="scientific">Scleroderma citrinum Foug A</name>
    <dbReference type="NCBI Taxonomy" id="1036808"/>
    <lineage>
        <taxon>Eukaryota</taxon>
        <taxon>Fungi</taxon>
        <taxon>Dikarya</taxon>
        <taxon>Basidiomycota</taxon>
        <taxon>Agaricomycotina</taxon>
        <taxon>Agaricomycetes</taxon>
        <taxon>Agaricomycetidae</taxon>
        <taxon>Boletales</taxon>
        <taxon>Sclerodermatineae</taxon>
        <taxon>Sclerodermataceae</taxon>
        <taxon>Scleroderma</taxon>
    </lineage>
</organism>
<dbReference type="InParanoid" id="A0A0C3DF52"/>
<dbReference type="Proteomes" id="UP000053989">
    <property type="component" value="Unassembled WGS sequence"/>
</dbReference>
<keyword evidence="2" id="KW-1185">Reference proteome</keyword>
<evidence type="ECO:0000313" key="1">
    <source>
        <dbReference type="EMBL" id="KIM55004.1"/>
    </source>
</evidence>
<evidence type="ECO:0000313" key="2">
    <source>
        <dbReference type="Proteomes" id="UP000053989"/>
    </source>
</evidence>
<reference evidence="2" key="2">
    <citation type="submission" date="2015-01" db="EMBL/GenBank/DDBJ databases">
        <title>Evolutionary Origins and Diversification of the Mycorrhizal Mutualists.</title>
        <authorList>
            <consortium name="DOE Joint Genome Institute"/>
            <consortium name="Mycorrhizal Genomics Consortium"/>
            <person name="Kohler A."/>
            <person name="Kuo A."/>
            <person name="Nagy L.G."/>
            <person name="Floudas D."/>
            <person name="Copeland A."/>
            <person name="Barry K.W."/>
            <person name="Cichocki N."/>
            <person name="Veneault-Fourrey C."/>
            <person name="LaButti K."/>
            <person name="Lindquist E.A."/>
            <person name="Lipzen A."/>
            <person name="Lundell T."/>
            <person name="Morin E."/>
            <person name="Murat C."/>
            <person name="Riley R."/>
            <person name="Ohm R."/>
            <person name="Sun H."/>
            <person name="Tunlid A."/>
            <person name="Henrissat B."/>
            <person name="Grigoriev I.V."/>
            <person name="Hibbett D.S."/>
            <person name="Martin F."/>
        </authorList>
    </citation>
    <scope>NUCLEOTIDE SEQUENCE [LARGE SCALE GENOMIC DNA]</scope>
    <source>
        <strain evidence="2">Foug A</strain>
    </source>
</reference>
<reference evidence="1 2" key="1">
    <citation type="submission" date="2014-04" db="EMBL/GenBank/DDBJ databases">
        <authorList>
            <consortium name="DOE Joint Genome Institute"/>
            <person name="Kuo A."/>
            <person name="Kohler A."/>
            <person name="Nagy L.G."/>
            <person name="Floudas D."/>
            <person name="Copeland A."/>
            <person name="Barry K.W."/>
            <person name="Cichocki N."/>
            <person name="Veneault-Fourrey C."/>
            <person name="LaButti K."/>
            <person name="Lindquist E.A."/>
            <person name="Lipzen A."/>
            <person name="Lundell T."/>
            <person name="Morin E."/>
            <person name="Murat C."/>
            <person name="Sun H."/>
            <person name="Tunlid A."/>
            <person name="Henrissat B."/>
            <person name="Grigoriev I.V."/>
            <person name="Hibbett D.S."/>
            <person name="Martin F."/>
            <person name="Nordberg H.P."/>
            <person name="Cantor M.N."/>
            <person name="Hua S.X."/>
        </authorList>
    </citation>
    <scope>NUCLEOTIDE SEQUENCE [LARGE SCALE GENOMIC DNA]</scope>
    <source>
        <strain evidence="1 2">Foug A</strain>
    </source>
</reference>
<protein>
    <submittedName>
        <fullName evidence="1">Uncharacterized protein</fullName>
    </submittedName>
</protein>
<dbReference type="AlphaFoldDB" id="A0A0C3DF52"/>
<dbReference type="STRING" id="1036808.A0A0C3DF52"/>
<name>A0A0C3DF52_9AGAM</name>
<accession>A0A0C3DF52</accession>
<dbReference type="EMBL" id="KN822143">
    <property type="protein sequence ID" value="KIM55004.1"/>
    <property type="molecule type" value="Genomic_DNA"/>
</dbReference>